<protein>
    <submittedName>
        <fullName evidence="1">Uncharacterized protein</fullName>
    </submittedName>
</protein>
<reference evidence="1" key="1">
    <citation type="journal article" date="2021" name="Proc. Natl. Acad. Sci. U.S.A.">
        <title>A Catalog of Tens of Thousands of Viruses from Human Metagenomes Reveals Hidden Associations with Chronic Diseases.</title>
        <authorList>
            <person name="Tisza M.J."/>
            <person name="Buck C.B."/>
        </authorList>
    </citation>
    <scope>NUCLEOTIDE SEQUENCE</scope>
    <source>
        <strain evidence="1">CtsK93</strain>
    </source>
</reference>
<proteinExistence type="predicted"/>
<accession>A0A8S5PIV6</accession>
<name>A0A8S5PIV6_9CAUD</name>
<evidence type="ECO:0000313" key="1">
    <source>
        <dbReference type="EMBL" id="DAE07135.1"/>
    </source>
</evidence>
<organism evidence="1">
    <name type="scientific">Myoviridae sp. ctsK93</name>
    <dbReference type="NCBI Taxonomy" id="2825190"/>
    <lineage>
        <taxon>Viruses</taxon>
        <taxon>Duplodnaviria</taxon>
        <taxon>Heunggongvirae</taxon>
        <taxon>Uroviricota</taxon>
        <taxon>Caudoviricetes</taxon>
    </lineage>
</organism>
<dbReference type="EMBL" id="BK015446">
    <property type="protein sequence ID" value="DAE07135.1"/>
    <property type="molecule type" value="Genomic_DNA"/>
</dbReference>
<sequence length="80" mass="9522">METKVNFRRTKQGEIIAIFTKRQRNGKFLGYSLYDNMHFDADSDFIRECKPAKGYNTSELLAYLKNRGYENIEILSRMKF</sequence>